<dbReference type="OrthoDB" id="6871774at2"/>
<comment type="caution">
    <text evidence="1">The sequence shown here is derived from an EMBL/GenBank/DDBJ whole genome shotgun (WGS) entry which is preliminary data.</text>
</comment>
<protein>
    <submittedName>
        <fullName evidence="1">Uncharacterized protein</fullName>
    </submittedName>
</protein>
<dbReference type="AlphaFoldDB" id="A0A254T6Z7"/>
<keyword evidence="3" id="KW-1185">Reference proteome</keyword>
<proteinExistence type="predicted"/>
<dbReference type="EMBL" id="LSTO01000006">
    <property type="protein sequence ID" value="OWW18421.1"/>
    <property type="molecule type" value="Genomic_DNA"/>
</dbReference>
<gene>
    <name evidence="1" type="ORF">AYR66_01060</name>
    <name evidence="2" type="ORF">AYR66_07545</name>
</gene>
<evidence type="ECO:0000313" key="1">
    <source>
        <dbReference type="EMBL" id="OWW18421.1"/>
    </source>
</evidence>
<dbReference type="Proteomes" id="UP000197535">
    <property type="component" value="Unassembled WGS sequence"/>
</dbReference>
<reference evidence="1 3" key="1">
    <citation type="submission" date="2016-02" db="EMBL/GenBank/DDBJ databases">
        <authorList>
            <person name="Wen L."/>
            <person name="He K."/>
            <person name="Yang H."/>
        </authorList>
    </citation>
    <scope>NUCLEOTIDE SEQUENCE [LARGE SCALE GENOMIC DNA]</scope>
    <source>
        <strain evidence="1 3">TSA40</strain>
    </source>
</reference>
<evidence type="ECO:0000313" key="3">
    <source>
        <dbReference type="Proteomes" id="UP000197535"/>
    </source>
</evidence>
<name>A0A254T6Z7_9BURK</name>
<evidence type="ECO:0000313" key="2">
    <source>
        <dbReference type="EMBL" id="OWW19385.1"/>
    </source>
</evidence>
<dbReference type="RefSeq" id="WP_088706295.1">
    <property type="nucleotide sequence ID" value="NZ_LSTO01000001.1"/>
</dbReference>
<dbReference type="EMBL" id="LSTO01000001">
    <property type="protein sequence ID" value="OWW19385.1"/>
    <property type="molecule type" value="Genomic_DNA"/>
</dbReference>
<organism evidence="1 3">
    <name type="scientific">Noviherbaspirillum denitrificans</name>
    <dbReference type="NCBI Taxonomy" id="1968433"/>
    <lineage>
        <taxon>Bacteria</taxon>
        <taxon>Pseudomonadati</taxon>
        <taxon>Pseudomonadota</taxon>
        <taxon>Betaproteobacteria</taxon>
        <taxon>Burkholderiales</taxon>
        <taxon>Oxalobacteraceae</taxon>
        <taxon>Noviherbaspirillum</taxon>
    </lineage>
</organism>
<accession>A0A254T6Z7</accession>
<sequence length="257" mass="28632">MKITVSHNLDEIKSKIADIGKQARYAAAVALTKTGQDVRDELKSEMARKFDKPTPYTLNSLFLRRATRDNLEAQVWVKDNTFGSGTPADRYLGPEIYGGARTQKGMERALQAAGLMRSGDYAIPAAGAQLDAFGNVKRSQIVQILSQLRVQMASGFESRRSNSAASRRTVARQGVTYFALPTQVRGLKPGIYLKKRFSRGSAIRPVFIFTSQAGYAKRFDFFGVASRVAEQRLPIHFERELEKAMRTAMPTQQQGLF</sequence>